<keyword evidence="1" id="KW-0812">Transmembrane</keyword>
<evidence type="ECO:0000256" key="1">
    <source>
        <dbReference type="SAM" id="Phobius"/>
    </source>
</evidence>
<gene>
    <name evidence="2" type="ORF">NIES21_10760</name>
</gene>
<keyword evidence="1" id="KW-1133">Transmembrane helix</keyword>
<feature type="transmembrane region" description="Helical" evidence="1">
    <location>
        <begin position="12"/>
        <end position="28"/>
    </location>
</feature>
<protein>
    <submittedName>
        <fullName evidence="2">Uncharacterized protein</fullName>
    </submittedName>
</protein>
<keyword evidence="1" id="KW-0472">Membrane</keyword>
<organism evidence="2 3">
    <name type="scientific">Anabaenopsis circularis NIES-21</name>
    <dbReference type="NCBI Taxonomy" id="1085406"/>
    <lineage>
        <taxon>Bacteria</taxon>
        <taxon>Bacillati</taxon>
        <taxon>Cyanobacteriota</taxon>
        <taxon>Cyanophyceae</taxon>
        <taxon>Nostocales</taxon>
        <taxon>Nodulariaceae</taxon>
        <taxon>Anabaenopsis</taxon>
    </lineage>
</organism>
<dbReference type="AlphaFoldDB" id="A0A1Z4GCM0"/>
<evidence type="ECO:0000313" key="3">
    <source>
        <dbReference type="Proteomes" id="UP000218287"/>
    </source>
</evidence>
<name>A0A1Z4GCM0_9CYAN</name>
<evidence type="ECO:0000313" key="2">
    <source>
        <dbReference type="EMBL" id="BAY15261.1"/>
    </source>
</evidence>
<proteinExistence type="predicted"/>
<sequence length="462" mass="51243">MSSRKLKQQHRRLMYAIATLIIPLYTVATTTDSYANVPEKGEIYQILGNNELSIRRGSNYGPAVVGTFLQKVYDTLFLPGNGKSFAQLRFQDVTGKDMGLQLQASTKNKQLTLYYLPCTAKQGDSLLIEWANQGTGKRACEYGIRIQRGVRNQTKSIDKNLSDFEPAKQLFIAQSSGTKLQYCSVLAANGRGWSGVSASEPCEEPMQQCQMSGGKECAAITRDEWSVRNENLTAIIKCADNQSFTDKGSGSTIKDVIAKLWEQSQTQKAKFCALHVLNSDIEEVVIAPESKDKNLFQTRNTPNGIQVDVIAGIASVLSAKNPQGVTLKPGQRYNYNGENQEDKTEKFDNQIESIELQVYQATSKGLKLCDQEQVSGGQQGDSREIQLTANEGQINISYEMYQVPDRLKVTYEGQTLIDTDFVSGSNKISAKFKGNSGRVKVEVIGNKDISSTQWKYTLYCPQ</sequence>
<keyword evidence="3" id="KW-1185">Reference proteome</keyword>
<accession>A0A1Z4GCM0</accession>
<dbReference type="Proteomes" id="UP000218287">
    <property type="component" value="Chromosome"/>
</dbReference>
<dbReference type="EMBL" id="AP018174">
    <property type="protein sequence ID" value="BAY15261.1"/>
    <property type="molecule type" value="Genomic_DNA"/>
</dbReference>
<reference evidence="2 3" key="1">
    <citation type="submission" date="2017-06" db="EMBL/GenBank/DDBJ databases">
        <title>Genome sequencing of cyanobaciteial culture collection at National Institute for Environmental Studies (NIES).</title>
        <authorList>
            <person name="Hirose Y."/>
            <person name="Shimura Y."/>
            <person name="Fujisawa T."/>
            <person name="Nakamura Y."/>
            <person name="Kawachi M."/>
        </authorList>
    </citation>
    <scope>NUCLEOTIDE SEQUENCE [LARGE SCALE GENOMIC DNA]</scope>
    <source>
        <strain evidence="2 3">NIES-21</strain>
    </source>
</reference>